<evidence type="ECO:0000313" key="2">
    <source>
        <dbReference type="Proteomes" id="UP000094622"/>
    </source>
</evidence>
<dbReference type="PATRIC" id="fig|1439726.3.peg.4805"/>
<keyword evidence="2" id="KW-1185">Reference proteome</keyword>
<evidence type="ECO:0000313" key="1">
    <source>
        <dbReference type="EMBL" id="ODN65701.1"/>
    </source>
</evidence>
<name>A0A1E3GQM0_9HYPH</name>
<reference evidence="1 2" key="1">
    <citation type="submission" date="2016-07" db="EMBL/GenBank/DDBJ databases">
        <title>Draft Genome Sequence of Methylobrevis pamukkalensis PK2.</title>
        <authorList>
            <person name="Vasilenko O.V."/>
            <person name="Doronina N.V."/>
            <person name="Shmareva M.N."/>
            <person name="Tarlachkov S.V."/>
            <person name="Mustakhimov I."/>
            <person name="Trotsenko Y.A."/>
        </authorList>
    </citation>
    <scope>NUCLEOTIDE SEQUENCE [LARGE SCALE GENOMIC DNA]</scope>
    <source>
        <strain evidence="1 2">PK2</strain>
    </source>
</reference>
<dbReference type="AlphaFoldDB" id="A0A1E3GQM0"/>
<gene>
    <name evidence="1" type="ORF">A6302_04505</name>
</gene>
<organism evidence="1 2">
    <name type="scientific">Methylobrevis pamukkalensis</name>
    <dbReference type="NCBI Taxonomy" id="1439726"/>
    <lineage>
        <taxon>Bacteria</taxon>
        <taxon>Pseudomonadati</taxon>
        <taxon>Pseudomonadota</taxon>
        <taxon>Alphaproteobacteria</taxon>
        <taxon>Hyphomicrobiales</taxon>
        <taxon>Pleomorphomonadaceae</taxon>
        <taxon>Methylobrevis</taxon>
    </lineage>
</organism>
<dbReference type="Proteomes" id="UP000094622">
    <property type="component" value="Unassembled WGS sequence"/>
</dbReference>
<protein>
    <submittedName>
        <fullName evidence="1">Uncharacterized protein</fullName>
    </submittedName>
</protein>
<sequence>MLHYMLDVETRGSQSLLNVKAFADPTTYKLKVKRPGSDESSEVNVDLLETFNWLIGLTVQGIAAPQTFTAEFERDAEGRLNIKGRLRQDAAGQWWFRTVTGTTPDGAAR</sequence>
<proteinExistence type="predicted"/>
<dbReference type="EMBL" id="MCRJ01000258">
    <property type="protein sequence ID" value="ODN65701.1"/>
    <property type="molecule type" value="Genomic_DNA"/>
</dbReference>
<accession>A0A1E3GQM0</accession>
<comment type="caution">
    <text evidence="1">The sequence shown here is derived from an EMBL/GenBank/DDBJ whole genome shotgun (WGS) entry which is preliminary data.</text>
</comment>